<dbReference type="PROSITE" id="PS50215">
    <property type="entry name" value="ADAM_MEPRO"/>
    <property type="match status" value="1"/>
</dbReference>
<keyword evidence="4" id="KW-0862">Zinc</keyword>
<organism evidence="8 9">
    <name type="scientific">Emericella nidulans (strain FGSC A4 / ATCC 38163 / CBS 112.46 / NRRL 194 / M139)</name>
    <name type="common">Aspergillus nidulans</name>
    <dbReference type="NCBI Taxonomy" id="227321"/>
    <lineage>
        <taxon>Eukaryota</taxon>
        <taxon>Fungi</taxon>
        <taxon>Dikarya</taxon>
        <taxon>Ascomycota</taxon>
        <taxon>Pezizomycotina</taxon>
        <taxon>Eurotiomycetes</taxon>
        <taxon>Eurotiomycetidae</taxon>
        <taxon>Eurotiales</taxon>
        <taxon>Aspergillaceae</taxon>
        <taxon>Aspergillus</taxon>
        <taxon>Aspergillus subgen. Nidulantes</taxon>
    </lineage>
</organism>
<keyword evidence="5" id="KW-0472">Membrane</keyword>
<comment type="function">
    <text evidence="2">Probable zinc protease.</text>
</comment>
<dbReference type="InterPro" id="IPR006586">
    <property type="entry name" value="ADAM_Cys-rich"/>
</dbReference>
<evidence type="ECO:0000256" key="4">
    <source>
        <dbReference type="PROSITE-ProRule" id="PRU00276"/>
    </source>
</evidence>
<reference evidence="9" key="1">
    <citation type="journal article" date="2005" name="Nature">
        <title>Sequencing of Aspergillus nidulans and comparative analysis with A. fumigatus and A. oryzae.</title>
        <authorList>
            <person name="Galagan J.E."/>
            <person name="Calvo S.E."/>
            <person name="Cuomo C."/>
            <person name="Ma L.J."/>
            <person name="Wortman J.R."/>
            <person name="Batzoglou S."/>
            <person name="Lee S.I."/>
            <person name="Basturkmen M."/>
            <person name="Spevak C.C."/>
            <person name="Clutterbuck J."/>
            <person name="Kapitonov V."/>
            <person name="Jurka J."/>
            <person name="Scazzocchio C."/>
            <person name="Farman M."/>
            <person name="Butler J."/>
            <person name="Purcell S."/>
            <person name="Harris S."/>
            <person name="Braus G.H."/>
            <person name="Draht O."/>
            <person name="Busch S."/>
            <person name="D'Enfert C."/>
            <person name="Bouchier C."/>
            <person name="Goldman G.H."/>
            <person name="Bell-Pedersen D."/>
            <person name="Griffiths-Jones S."/>
            <person name="Doonan J.H."/>
            <person name="Yu J."/>
            <person name="Vienken K."/>
            <person name="Pain A."/>
            <person name="Freitag M."/>
            <person name="Selker E.U."/>
            <person name="Archer D.B."/>
            <person name="Penalva M.A."/>
            <person name="Oakley B.R."/>
            <person name="Momany M."/>
            <person name="Tanaka T."/>
            <person name="Kumagai T."/>
            <person name="Asai K."/>
            <person name="Machida M."/>
            <person name="Nierman W.C."/>
            <person name="Denning D.W."/>
            <person name="Caddick M."/>
            <person name="Hynes M."/>
            <person name="Paoletti M."/>
            <person name="Fischer R."/>
            <person name="Miller B."/>
            <person name="Dyer P."/>
            <person name="Sachs M.S."/>
            <person name="Osmani S.A."/>
            <person name="Birren B.W."/>
        </authorList>
    </citation>
    <scope>NUCLEOTIDE SEQUENCE [LARGE SCALE GENOMIC DNA]</scope>
    <source>
        <strain evidence="9">FGSC A4 / ATCC 38163 / CBS 112.46 / NRRL 194 / M139</strain>
    </source>
</reference>
<keyword evidence="9" id="KW-1185">Reference proteome</keyword>
<dbReference type="SMART" id="SM00050">
    <property type="entry name" value="DISIN"/>
    <property type="match status" value="1"/>
</dbReference>
<dbReference type="VEuPathDB" id="FungiDB:AN2810"/>
<dbReference type="RefSeq" id="XP_050468537.1">
    <property type="nucleotide sequence ID" value="XM_050612637.1"/>
</dbReference>
<evidence type="ECO:0000313" key="9">
    <source>
        <dbReference type="Proteomes" id="UP000000560"/>
    </source>
</evidence>
<dbReference type="InterPro" id="IPR036436">
    <property type="entry name" value="Disintegrin_dom_sf"/>
</dbReference>
<dbReference type="GeneID" id="2874176"/>
<feature type="domain" description="Disintegrin" evidence="6">
    <location>
        <begin position="455"/>
        <end position="544"/>
    </location>
</feature>
<dbReference type="Gene3D" id="4.10.70.10">
    <property type="entry name" value="Disintegrin domain"/>
    <property type="match status" value="1"/>
</dbReference>
<dbReference type="GO" id="GO:0004222">
    <property type="term" value="F:metalloendopeptidase activity"/>
    <property type="evidence" value="ECO:0000318"/>
    <property type="project" value="GO_Central"/>
</dbReference>
<dbReference type="PANTHER" id="PTHR11905">
    <property type="entry name" value="ADAM A DISINTEGRIN AND METALLOPROTEASE DOMAIN"/>
    <property type="match status" value="1"/>
</dbReference>
<dbReference type="SMART" id="SM00608">
    <property type="entry name" value="ACR"/>
    <property type="match status" value="1"/>
</dbReference>
<keyword evidence="8" id="KW-0378">Hydrolase</keyword>
<dbReference type="Gene3D" id="3.40.390.10">
    <property type="entry name" value="Collagenase (Catalytic Domain)"/>
    <property type="match status" value="1"/>
</dbReference>
<keyword evidence="4" id="KW-0479">Metal-binding</keyword>
<feature type="domain" description="Peptidase M12B" evidence="7">
    <location>
        <begin position="228"/>
        <end position="430"/>
    </location>
</feature>
<evidence type="ECO:0000259" key="6">
    <source>
        <dbReference type="PROSITE" id="PS50214"/>
    </source>
</evidence>
<comment type="caution">
    <text evidence="4">Lacks conserved residue(s) required for the propagation of feature annotation.</text>
</comment>
<keyword evidence="8" id="KW-0482">Metalloprotease</keyword>
<dbReference type="Pfam" id="PF13583">
    <property type="entry name" value="Reprolysin_4"/>
    <property type="match status" value="1"/>
</dbReference>
<dbReference type="InterPro" id="IPR001762">
    <property type="entry name" value="Disintegrin_dom"/>
</dbReference>
<gene>
    <name evidence="8" type="ORF">ANIA_02810</name>
</gene>
<dbReference type="InterPro" id="IPR001590">
    <property type="entry name" value="Peptidase_M12B"/>
</dbReference>
<evidence type="ECO:0000256" key="5">
    <source>
        <dbReference type="SAM" id="Phobius"/>
    </source>
</evidence>
<feature type="active site" evidence="4">
    <location>
        <position position="370"/>
    </location>
</feature>
<sequence length="722" mass="77328">MKVLVLSLSVQLVYIACIFLSGLVHAYSVRSVSSTNVTNAVLQDIAIYTFGQRISSTTPFNLSFTLDSEEWIVKLALEPNHDLIIQEPHINFHAGGEVQRTEVIRREHHKVFRGAAFVQSARYQWEKAGWARINIVRDGLSPLFTGAFTISGRQYDIKLESVRPGHFAAETETQIVAYRDTQDDINPIHASTTPSWSSPDVLQKRQFILDASDFVDSIGDDSGCPTNRQIALIGIATDCSFTASFDSSEELIQSLVSMVNTASEVFESSFNIALSFHNLTIMESGCPSTPSDDEPWNAGCSAGDLNWRLNEFSSWRSQLRGDDNAYWTLMTGCPTGTEVGVSWVGELCDSDMGANVVASAANQWQVFAHESAHTFGAYHDCDSSTCSLSGSSRQCCPLSESSCNAGGDYLMNPISAASQSEFSPCTIGNVCSSIGSRRVSMRCLTTNTNTPTISAGECGNGIVEAGEECDCGDECDGNECCDGSTCQFRGDAVCDSSSGDGGCCRDCQFLSAGTVCRAAVGECDIEETCSGNSGDCPDDETEDDGSSCGDDGEELFCASGRCTSRDLQCQEQISGDNSTISSCDNGADTCILSCSSPFATGSCSNAGTVLDGTPCDGGLCSGGVCQSSTRDYADVRSWVDRHRALVIGLSAGIGGFLVLVILVCLVCCCCRRRRPKSMSPVLMQPPLRPAAAARQMYMPPPAYSPRPVNGVEMASTPYFRYA</sequence>
<dbReference type="KEGG" id="ani:ANIA_02810"/>
<dbReference type="SUPFAM" id="SSF55486">
    <property type="entry name" value="Metalloproteases ('zincins'), catalytic domain"/>
    <property type="match status" value="1"/>
</dbReference>
<feature type="binding site" evidence="4">
    <location>
        <position position="373"/>
    </location>
    <ligand>
        <name>Zn(2+)</name>
        <dbReference type="ChEBI" id="CHEBI:29105"/>
        <note>catalytic</note>
    </ligand>
</feature>
<dbReference type="OrthoDB" id="5951731at2759"/>
<evidence type="ECO:0000259" key="7">
    <source>
        <dbReference type="PROSITE" id="PS50215"/>
    </source>
</evidence>
<accession>C8VJI7</accession>
<evidence type="ECO:0000256" key="3">
    <source>
        <dbReference type="ARBA" id="ARBA00074021"/>
    </source>
</evidence>
<dbReference type="PANTHER" id="PTHR11905:SF222">
    <property type="entry name" value="ADAM FAMILY OF METALLOPROTEASE ADM-A (AFU_ORTHOLOGUE AFUA_6G14420)"/>
    <property type="match status" value="1"/>
</dbReference>
<keyword evidence="1" id="KW-1015">Disulfide bond</keyword>
<dbReference type="InterPro" id="IPR024079">
    <property type="entry name" value="MetalloPept_cat_dom_sf"/>
</dbReference>
<proteinExistence type="predicted"/>
<dbReference type="PRINTS" id="PR00289">
    <property type="entry name" value="DISINTEGRIN"/>
</dbReference>
<feature type="binding site" evidence="4">
    <location>
        <position position="379"/>
    </location>
    <ligand>
        <name>Zn(2+)</name>
        <dbReference type="ChEBI" id="CHEBI:29105"/>
        <note>catalytic</note>
    </ligand>
</feature>
<dbReference type="GO" id="GO:0046872">
    <property type="term" value="F:metal ion binding"/>
    <property type="evidence" value="ECO:0007669"/>
    <property type="project" value="UniProtKB-KW"/>
</dbReference>
<dbReference type="SUPFAM" id="SSF57552">
    <property type="entry name" value="Blood coagulation inhibitor (disintegrin)"/>
    <property type="match status" value="1"/>
</dbReference>
<feature type="transmembrane region" description="Helical" evidence="5">
    <location>
        <begin position="645"/>
        <end position="670"/>
    </location>
</feature>
<keyword evidence="5" id="KW-0812">Transmembrane</keyword>
<dbReference type="InParanoid" id="C8VJI7"/>
<evidence type="ECO:0000256" key="1">
    <source>
        <dbReference type="ARBA" id="ARBA00023157"/>
    </source>
</evidence>
<dbReference type="FunFam" id="4.10.70.10:FF:000003">
    <property type="entry name" value="Disintegrin and metalloproteinase domain-containing protein 17"/>
    <property type="match status" value="1"/>
</dbReference>
<keyword evidence="8" id="KW-0645">Protease</keyword>
<evidence type="ECO:0000313" key="8">
    <source>
        <dbReference type="EMBL" id="CBF83970.1"/>
    </source>
</evidence>
<dbReference type="HOGENOM" id="CLU_012383_1_0_1"/>
<feature type="binding site" evidence="4">
    <location>
        <position position="369"/>
    </location>
    <ligand>
        <name>Zn(2+)</name>
        <dbReference type="ChEBI" id="CHEBI:29105"/>
        <note>catalytic</note>
    </ligand>
</feature>
<protein>
    <recommendedName>
        <fullName evidence="3">Disintegrin and metalloproteinase domain-containing protein B</fullName>
    </recommendedName>
</protein>
<keyword evidence="5" id="KW-1133">Transmembrane helix</keyword>
<dbReference type="eggNOG" id="KOG3607">
    <property type="taxonomic scope" value="Eukaryota"/>
</dbReference>
<dbReference type="GO" id="GO:0006508">
    <property type="term" value="P:proteolysis"/>
    <property type="evidence" value="ECO:0000318"/>
    <property type="project" value="GO_Central"/>
</dbReference>
<dbReference type="EMBL" id="BN001306">
    <property type="protein sequence ID" value="CBF83970.1"/>
    <property type="molecule type" value="Genomic_DNA"/>
</dbReference>
<dbReference type="OMA" id="WNADCSA"/>
<evidence type="ECO:0000256" key="2">
    <source>
        <dbReference type="ARBA" id="ARBA00056552"/>
    </source>
</evidence>
<dbReference type="AlphaFoldDB" id="C8VJI7"/>
<reference evidence="9" key="2">
    <citation type="journal article" date="2009" name="Fungal Genet. Biol.">
        <title>The 2008 update of the Aspergillus nidulans genome annotation: a community effort.</title>
        <authorList>
            <person name="Wortman J.R."/>
            <person name="Gilsenan J.M."/>
            <person name="Joardar V."/>
            <person name="Deegan J."/>
            <person name="Clutterbuck J."/>
            <person name="Andersen M.R."/>
            <person name="Archer D."/>
            <person name="Bencina M."/>
            <person name="Braus G."/>
            <person name="Coutinho P."/>
            <person name="von Dohren H."/>
            <person name="Doonan J."/>
            <person name="Driessen A.J."/>
            <person name="Durek P."/>
            <person name="Espeso E."/>
            <person name="Fekete E."/>
            <person name="Flipphi M."/>
            <person name="Estrada C.G."/>
            <person name="Geysens S."/>
            <person name="Goldman G."/>
            <person name="de Groot P.W."/>
            <person name="Hansen K."/>
            <person name="Harris S.D."/>
            <person name="Heinekamp T."/>
            <person name="Helmstaedt K."/>
            <person name="Henrissat B."/>
            <person name="Hofmann G."/>
            <person name="Homan T."/>
            <person name="Horio T."/>
            <person name="Horiuchi H."/>
            <person name="James S."/>
            <person name="Jones M."/>
            <person name="Karaffa L."/>
            <person name="Karanyi Z."/>
            <person name="Kato M."/>
            <person name="Keller N."/>
            <person name="Kelly D.E."/>
            <person name="Kiel J.A."/>
            <person name="Kim J.M."/>
            <person name="van der Klei I.J."/>
            <person name="Klis F.M."/>
            <person name="Kovalchuk A."/>
            <person name="Krasevec N."/>
            <person name="Kubicek C.P."/>
            <person name="Liu B."/>
            <person name="Maccabe A."/>
            <person name="Meyer V."/>
            <person name="Mirabito P."/>
            <person name="Miskei M."/>
            <person name="Mos M."/>
            <person name="Mullins J."/>
            <person name="Nelson D.R."/>
            <person name="Nielsen J."/>
            <person name="Oakley B.R."/>
            <person name="Osmani S.A."/>
            <person name="Pakula T."/>
            <person name="Paszewski A."/>
            <person name="Paulsen I."/>
            <person name="Pilsyk S."/>
            <person name="Pocsi I."/>
            <person name="Punt P.J."/>
            <person name="Ram A.F."/>
            <person name="Ren Q."/>
            <person name="Robellet X."/>
            <person name="Robson G."/>
            <person name="Seiboth B."/>
            <person name="van Solingen P."/>
            <person name="Specht T."/>
            <person name="Sun J."/>
            <person name="Taheri-Talesh N."/>
            <person name="Takeshita N."/>
            <person name="Ussery D."/>
            <person name="vanKuyk P.A."/>
            <person name="Visser H."/>
            <person name="van de Vondervoort P.J."/>
            <person name="de Vries R.P."/>
            <person name="Walton J."/>
            <person name="Xiang X."/>
            <person name="Xiong Y."/>
            <person name="Zeng A.P."/>
            <person name="Brandt B.W."/>
            <person name="Cornell M.J."/>
            <person name="van den Hondel C.A."/>
            <person name="Visser J."/>
            <person name="Oliver S.G."/>
            <person name="Turner G."/>
        </authorList>
    </citation>
    <scope>GENOME REANNOTATION</scope>
    <source>
        <strain evidence="9">FGSC A4 / ATCC 38163 / CBS 112.46 / NRRL 194 / M139</strain>
    </source>
</reference>
<name>C8VJI7_EMENI</name>
<dbReference type="PROSITE" id="PS50214">
    <property type="entry name" value="DISINTEGRIN_2"/>
    <property type="match status" value="1"/>
</dbReference>
<dbReference type="Proteomes" id="UP000000560">
    <property type="component" value="Chromosome VI"/>
</dbReference>
<dbReference type="Pfam" id="PF00200">
    <property type="entry name" value="Disintegrin"/>
    <property type="match status" value="1"/>
</dbReference>